<evidence type="ECO:0000313" key="5">
    <source>
        <dbReference type="Proteomes" id="UP000198518"/>
    </source>
</evidence>
<dbReference type="AlphaFoldDB" id="A0A1I0NW95"/>
<accession>A0A1I0NW95</accession>
<feature type="region of interest" description="Disordered" evidence="1">
    <location>
        <begin position="36"/>
        <end position="68"/>
    </location>
</feature>
<dbReference type="Pfam" id="PF13026">
    <property type="entry name" value="DUF3887"/>
    <property type="match status" value="1"/>
</dbReference>
<proteinExistence type="predicted"/>
<dbReference type="Gene3D" id="3.40.50.1820">
    <property type="entry name" value="alpha/beta hydrolase"/>
    <property type="match status" value="1"/>
</dbReference>
<protein>
    <submittedName>
        <fullName evidence="4">Uncharacterized protein</fullName>
    </submittedName>
</protein>
<sequence length="465" mass="48731">MPSRDSTWSPAETGRRHLLRGVGGVAIAALAGCVDGDGSAATTETTGTTTSETTTTAESTATDVSEDDQRETALRLVRLLADGDYETAHGLLSSAVREQLSVSALESAWEQTVGEQGSFVGTGGVERTTNQGYDVLVVRAQFEAGVVAVQVAFQGANVEGVQFLPPAGSYSPPSYADQSSFSERELTLDTPDCGLGATLTTPEGGAETGVVLVHGSGPNDRDETIGPNKPLKDLAWGLASEGVAVLRYDKRTNACDVATSELGLGPLVVDDALTALDRLRAETDVGDVAVVGHSLGAYAAPRIASEDGDAAAFLLAAPSRPLYELVPDQVRYLASLDGTVTDAEQEQIDAVEATSDRLADGNYEDGGFDWGPSFWRDAADYDPVAVAEGLDTPVYALQGGRDYQVSPSEDFPAWRAALGESNTALYDDLNHLFVAGEGDPNPSEYFRPGNVSEAVVDDLAGWLSE</sequence>
<dbReference type="InterPro" id="IPR006311">
    <property type="entry name" value="TAT_signal"/>
</dbReference>
<evidence type="ECO:0000259" key="2">
    <source>
        <dbReference type="Pfam" id="PF12697"/>
    </source>
</evidence>
<evidence type="ECO:0000256" key="1">
    <source>
        <dbReference type="SAM" id="MobiDB-lite"/>
    </source>
</evidence>
<gene>
    <name evidence="4" type="ORF">SAMN04487945_1206</name>
</gene>
<feature type="domain" description="DUF3887" evidence="3">
    <location>
        <begin position="76"/>
        <end position="154"/>
    </location>
</feature>
<evidence type="ECO:0000313" key="4">
    <source>
        <dbReference type="EMBL" id="SEW06111.1"/>
    </source>
</evidence>
<dbReference type="InterPro" id="IPR000073">
    <property type="entry name" value="AB_hydrolase_1"/>
</dbReference>
<dbReference type="STRING" id="355548.SAMN04487945_1206"/>
<dbReference type="Proteomes" id="UP000198518">
    <property type="component" value="Unassembled WGS sequence"/>
</dbReference>
<dbReference type="PROSITE" id="PS51257">
    <property type="entry name" value="PROKAR_LIPOPROTEIN"/>
    <property type="match status" value="1"/>
</dbReference>
<dbReference type="PANTHER" id="PTHR43265">
    <property type="entry name" value="ESTERASE ESTD"/>
    <property type="match status" value="1"/>
</dbReference>
<dbReference type="GO" id="GO:0052689">
    <property type="term" value="F:carboxylic ester hydrolase activity"/>
    <property type="evidence" value="ECO:0007669"/>
    <property type="project" value="TreeGrafter"/>
</dbReference>
<keyword evidence="5" id="KW-1185">Reference proteome</keyword>
<dbReference type="EMBL" id="FOJA01000001">
    <property type="protein sequence ID" value="SEW06111.1"/>
    <property type="molecule type" value="Genomic_DNA"/>
</dbReference>
<dbReference type="PROSITE" id="PS51318">
    <property type="entry name" value="TAT"/>
    <property type="match status" value="1"/>
</dbReference>
<dbReference type="RefSeq" id="WP_089668452.1">
    <property type="nucleotide sequence ID" value="NZ_FOJA01000001.1"/>
</dbReference>
<name>A0A1I0NW95_9EURY</name>
<reference evidence="4 5" key="1">
    <citation type="submission" date="2016-10" db="EMBL/GenBank/DDBJ databases">
        <authorList>
            <person name="de Groot N.N."/>
        </authorList>
    </citation>
    <scope>NUCLEOTIDE SEQUENCE [LARGE SCALE GENOMIC DNA]</scope>
    <source>
        <strain evidence="4 5">CGMCC 1.5337</strain>
    </source>
</reference>
<dbReference type="Pfam" id="PF12697">
    <property type="entry name" value="Abhydrolase_6"/>
    <property type="match status" value="1"/>
</dbReference>
<dbReference type="SUPFAM" id="SSF53474">
    <property type="entry name" value="alpha/beta-Hydrolases"/>
    <property type="match status" value="1"/>
</dbReference>
<dbReference type="OrthoDB" id="203477at2157"/>
<dbReference type="PANTHER" id="PTHR43265:SF1">
    <property type="entry name" value="ESTERASE ESTD"/>
    <property type="match status" value="1"/>
</dbReference>
<dbReference type="InterPro" id="IPR053145">
    <property type="entry name" value="AB_hydrolase_Est10"/>
</dbReference>
<feature type="domain" description="AB hydrolase-1" evidence="2">
    <location>
        <begin position="210"/>
        <end position="447"/>
    </location>
</feature>
<feature type="compositionally biased region" description="Low complexity" evidence="1">
    <location>
        <begin position="36"/>
        <end position="63"/>
    </location>
</feature>
<dbReference type="InterPro" id="IPR024981">
    <property type="entry name" value="DUF3887"/>
</dbReference>
<evidence type="ECO:0000259" key="3">
    <source>
        <dbReference type="Pfam" id="PF13026"/>
    </source>
</evidence>
<organism evidence="4 5">
    <name type="scientific">Halobacterium jilantaiense</name>
    <dbReference type="NCBI Taxonomy" id="355548"/>
    <lineage>
        <taxon>Archaea</taxon>
        <taxon>Methanobacteriati</taxon>
        <taxon>Methanobacteriota</taxon>
        <taxon>Stenosarchaea group</taxon>
        <taxon>Halobacteria</taxon>
        <taxon>Halobacteriales</taxon>
        <taxon>Halobacteriaceae</taxon>
        <taxon>Halobacterium</taxon>
    </lineage>
</organism>
<dbReference type="InterPro" id="IPR029058">
    <property type="entry name" value="AB_hydrolase_fold"/>
</dbReference>
<dbReference type="Gene3D" id="3.10.450.590">
    <property type="match status" value="1"/>
</dbReference>